<name>A0A1X7HPA7_9PROT</name>
<dbReference type="SUPFAM" id="SSF55729">
    <property type="entry name" value="Acyl-CoA N-acyltransferases (Nat)"/>
    <property type="match status" value="1"/>
</dbReference>
<evidence type="ECO:0000256" key="3">
    <source>
        <dbReference type="SAM" id="MobiDB-lite"/>
    </source>
</evidence>
<sequence length="274" mass="30514">MPTRRSGTVRSTAATNAAVAARPSRHGRSRPIPTPGRSTQSQELSMFTLRAATDQDLPRCFMIWRSAVLANHEFLSDEAFREIGSFVEKSYVPSAYLLVAVDAEDVPHGFLGATRNHVDALFVHAESHVRGVGNLLLLAFHDSREEVTVDVNAQNLSDRGFYEHLGFKADGRSDGDGEGRPHPLLHMYWRRLCPHHSSAFRNGFTRRCVVPAAGAHSRPAVQYGLSRLSRLQNPSAIRFPSLSRRMSNQRTRRSVPSSLPQRRTITRSPGLMLP</sequence>
<evidence type="ECO:0000256" key="1">
    <source>
        <dbReference type="ARBA" id="ARBA00022679"/>
    </source>
</evidence>
<evidence type="ECO:0000313" key="5">
    <source>
        <dbReference type="EMBL" id="SMF89760.1"/>
    </source>
</evidence>
<keyword evidence="5" id="KW-0687">Ribonucleoprotein</keyword>
<dbReference type="GO" id="GO:0005840">
    <property type="term" value="C:ribosome"/>
    <property type="evidence" value="ECO:0007669"/>
    <property type="project" value="UniProtKB-KW"/>
</dbReference>
<evidence type="ECO:0000256" key="2">
    <source>
        <dbReference type="ARBA" id="ARBA00023315"/>
    </source>
</evidence>
<proteinExistence type="predicted"/>
<dbReference type="Proteomes" id="UP000192936">
    <property type="component" value="Unassembled WGS sequence"/>
</dbReference>
<protein>
    <submittedName>
        <fullName evidence="5">Ribosomal protein S18 acetylase RimI</fullName>
    </submittedName>
</protein>
<evidence type="ECO:0000259" key="4">
    <source>
        <dbReference type="PROSITE" id="PS51186"/>
    </source>
</evidence>
<accession>A0A1X7HPA7</accession>
<dbReference type="InterPro" id="IPR016181">
    <property type="entry name" value="Acyl_CoA_acyltransferase"/>
</dbReference>
<keyword evidence="5" id="KW-0689">Ribosomal protein</keyword>
<dbReference type="GO" id="GO:0016747">
    <property type="term" value="F:acyltransferase activity, transferring groups other than amino-acyl groups"/>
    <property type="evidence" value="ECO:0007669"/>
    <property type="project" value="InterPro"/>
</dbReference>
<feature type="compositionally biased region" description="Polar residues" evidence="3">
    <location>
        <begin position="244"/>
        <end position="267"/>
    </location>
</feature>
<dbReference type="Gene3D" id="3.40.630.30">
    <property type="match status" value="1"/>
</dbReference>
<dbReference type="AlphaFoldDB" id="A0A1X7HPA7"/>
<keyword evidence="1" id="KW-0808">Transferase</keyword>
<keyword evidence="2" id="KW-0012">Acyltransferase</keyword>
<reference evidence="5 6" key="1">
    <citation type="submission" date="2017-04" db="EMBL/GenBank/DDBJ databases">
        <authorList>
            <person name="Afonso C.L."/>
            <person name="Miller P.J."/>
            <person name="Scott M.A."/>
            <person name="Spackman E."/>
            <person name="Goraichik I."/>
            <person name="Dimitrov K.M."/>
            <person name="Suarez D.L."/>
            <person name="Swayne D.E."/>
        </authorList>
    </citation>
    <scope>NUCLEOTIDE SEQUENCE [LARGE SCALE GENOMIC DNA]</scope>
    <source>
        <strain evidence="5 6">A2P</strain>
    </source>
</reference>
<feature type="region of interest" description="Disordered" evidence="3">
    <location>
        <begin position="242"/>
        <end position="274"/>
    </location>
</feature>
<dbReference type="InterPro" id="IPR000182">
    <property type="entry name" value="GNAT_dom"/>
</dbReference>
<organism evidence="5 6">
    <name type="scientific">Azospirillum oryzae</name>
    <dbReference type="NCBI Taxonomy" id="286727"/>
    <lineage>
        <taxon>Bacteria</taxon>
        <taxon>Pseudomonadati</taxon>
        <taxon>Pseudomonadota</taxon>
        <taxon>Alphaproteobacteria</taxon>
        <taxon>Rhodospirillales</taxon>
        <taxon>Azospirillaceae</taxon>
        <taxon>Azospirillum</taxon>
    </lineage>
</organism>
<dbReference type="EMBL" id="FXAK01000009">
    <property type="protein sequence ID" value="SMF89760.1"/>
    <property type="molecule type" value="Genomic_DNA"/>
</dbReference>
<dbReference type="Pfam" id="PF13673">
    <property type="entry name" value="Acetyltransf_10"/>
    <property type="match status" value="1"/>
</dbReference>
<gene>
    <name evidence="5" type="ORF">SAMN02982917_6853</name>
</gene>
<dbReference type="PROSITE" id="PS51186">
    <property type="entry name" value="GNAT"/>
    <property type="match status" value="1"/>
</dbReference>
<dbReference type="STRING" id="286727.SAMN02982917_6853"/>
<feature type="domain" description="N-acetyltransferase" evidence="4">
    <location>
        <begin position="47"/>
        <end position="194"/>
    </location>
</feature>
<feature type="region of interest" description="Disordered" evidence="3">
    <location>
        <begin position="1"/>
        <end position="41"/>
    </location>
</feature>
<feature type="compositionally biased region" description="Low complexity" evidence="3">
    <location>
        <begin position="8"/>
        <end position="22"/>
    </location>
</feature>
<dbReference type="PANTHER" id="PTHR43800:SF1">
    <property type="entry name" value="PEPTIDYL-LYSINE N-ACETYLTRANSFERASE YJAB"/>
    <property type="match status" value="1"/>
</dbReference>
<dbReference type="PANTHER" id="PTHR43800">
    <property type="entry name" value="PEPTIDYL-LYSINE N-ACETYLTRANSFERASE YJAB"/>
    <property type="match status" value="1"/>
</dbReference>
<evidence type="ECO:0000313" key="6">
    <source>
        <dbReference type="Proteomes" id="UP000192936"/>
    </source>
</evidence>